<accession>A0ABW3MNM6</accession>
<evidence type="ECO:0000259" key="1">
    <source>
        <dbReference type="Pfam" id="PF00668"/>
    </source>
</evidence>
<dbReference type="SUPFAM" id="SSF52777">
    <property type="entry name" value="CoA-dependent acyltransferases"/>
    <property type="match status" value="1"/>
</dbReference>
<dbReference type="Gene3D" id="3.30.559.30">
    <property type="entry name" value="Nonribosomal peptide synthetase, condensation domain"/>
    <property type="match status" value="1"/>
</dbReference>
<dbReference type="PANTHER" id="PTHR45527">
    <property type="entry name" value="NONRIBOSOMAL PEPTIDE SYNTHETASE"/>
    <property type="match status" value="1"/>
</dbReference>
<dbReference type="EMBL" id="JBHTIS010003763">
    <property type="protein sequence ID" value="MFD1051652.1"/>
    <property type="molecule type" value="Genomic_DNA"/>
</dbReference>
<dbReference type="Proteomes" id="UP001597045">
    <property type="component" value="Unassembled WGS sequence"/>
</dbReference>
<sequence length="205" mass="22510">PKETPANTQRGTWPDGVLPATPLQQGMVFLSGYDQDAPDIYTMQLVLRVDGVVDADRLKAAAQQVMDLHPALRAGFDQRDGEVVQVIAEDVQVDWAIRQVSTVDEAERVAVAERARRFDLATPPLVRFLLLRLPDGHRLVVTNHHTILDGWSVPLLARELFATYAGIEPTIPDGYVGYLEWLAGKDTKAAEDAWTTAMAGVDGPT</sequence>
<dbReference type="Gene3D" id="3.30.559.10">
    <property type="entry name" value="Chloramphenicol acetyltransferase-like domain"/>
    <property type="match status" value="1"/>
</dbReference>
<reference evidence="3" key="1">
    <citation type="journal article" date="2019" name="Int. J. Syst. Evol. Microbiol.">
        <title>The Global Catalogue of Microorganisms (GCM) 10K type strain sequencing project: providing services to taxonomists for standard genome sequencing and annotation.</title>
        <authorList>
            <consortium name="The Broad Institute Genomics Platform"/>
            <consortium name="The Broad Institute Genome Sequencing Center for Infectious Disease"/>
            <person name="Wu L."/>
            <person name="Ma J."/>
        </authorList>
    </citation>
    <scope>NUCLEOTIDE SEQUENCE [LARGE SCALE GENOMIC DNA]</scope>
    <source>
        <strain evidence="3">JCM 31486</strain>
    </source>
</reference>
<protein>
    <submittedName>
        <fullName evidence="2">Condensation domain-containing protein</fullName>
    </submittedName>
</protein>
<dbReference type="InterPro" id="IPR001242">
    <property type="entry name" value="Condensation_dom"/>
</dbReference>
<proteinExistence type="predicted"/>
<evidence type="ECO:0000313" key="2">
    <source>
        <dbReference type="EMBL" id="MFD1051652.1"/>
    </source>
</evidence>
<keyword evidence="3" id="KW-1185">Reference proteome</keyword>
<organism evidence="2 3">
    <name type="scientific">Kibdelosporangium lantanae</name>
    <dbReference type="NCBI Taxonomy" id="1497396"/>
    <lineage>
        <taxon>Bacteria</taxon>
        <taxon>Bacillati</taxon>
        <taxon>Actinomycetota</taxon>
        <taxon>Actinomycetes</taxon>
        <taxon>Pseudonocardiales</taxon>
        <taxon>Pseudonocardiaceae</taxon>
        <taxon>Kibdelosporangium</taxon>
    </lineage>
</organism>
<name>A0ABW3MNM6_9PSEU</name>
<evidence type="ECO:0000313" key="3">
    <source>
        <dbReference type="Proteomes" id="UP001597045"/>
    </source>
</evidence>
<feature type="non-terminal residue" evidence="2">
    <location>
        <position position="205"/>
    </location>
</feature>
<dbReference type="InterPro" id="IPR023213">
    <property type="entry name" value="CAT-like_dom_sf"/>
</dbReference>
<dbReference type="Pfam" id="PF00668">
    <property type="entry name" value="Condensation"/>
    <property type="match status" value="1"/>
</dbReference>
<dbReference type="PANTHER" id="PTHR45527:SF1">
    <property type="entry name" value="FATTY ACID SYNTHASE"/>
    <property type="match status" value="1"/>
</dbReference>
<comment type="caution">
    <text evidence="2">The sequence shown here is derived from an EMBL/GenBank/DDBJ whole genome shotgun (WGS) entry which is preliminary data.</text>
</comment>
<feature type="domain" description="Condensation" evidence="1">
    <location>
        <begin position="16"/>
        <end position="199"/>
    </location>
</feature>
<feature type="non-terminal residue" evidence="2">
    <location>
        <position position="1"/>
    </location>
</feature>
<gene>
    <name evidence="2" type="ORF">ACFQ1S_41925</name>
</gene>